<dbReference type="Proteomes" id="UP001652628">
    <property type="component" value="Chromosome 2R"/>
</dbReference>
<keyword evidence="1" id="KW-0472">Membrane</keyword>
<keyword evidence="1" id="KW-0812">Transmembrane</keyword>
<feature type="chain" id="PRO_5047196871" evidence="2">
    <location>
        <begin position="21"/>
        <end position="444"/>
    </location>
</feature>
<keyword evidence="1" id="KW-1133">Transmembrane helix</keyword>
<name>A0AB39Z5K4_DROSZ</name>
<protein>
    <submittedName>
        <fullName evidence="4">Uncharacterized protein</fullName>
    </submittedName>
</protein>
<dbReference type="GeneID" id="108009179"/>
<evidence type="ECO:0000256" key="1">
    <source>
        <dbReference type="SAM" id="Phobius"/>
    </source>
</evidence>
<gene>
    <name evidence="4" type="primary">LOC108009179</name>
</gene>
<evidence type="ECO:0000256" key="2">
    <source>
        <dbReference type="SAM" id="SignalP"/>
    </source>
</evidence>
<evidence type="ECO:0000313" key="4">
    <source>
        <dbReference type="RefSeq" id="XP_016928802.2"/>
    </source>
</evidence>
<dbReference type="AlphaFoldDB" id="A0AB39Z5K4"/>
<feature type="signal peptide" evidence="2">
    <location>
        <begin position="1"/>
        <end position="20"/>
    </location>
</feature>
<accession>A0AB39Z5K4</accession>
<dbReference type="RefSeq" id="XP_016928802.2">
    <property type="nucleotide sequence ID" value="XM_017073313.4"/>
</dbReference>
<reference evidence="4" key="1">
    <citation type="submission" date="2025-08" db="UniProtKB">
        <authorList>
            <consortium name="RefSeq"/>
        </authorList>
    </citation>
    <scope>IDENTIFICATION</scope>
</reference>
<sequence>MFKLLIVGCLTVLVALGASAFEEHPHFCIETEPLLLSEIDRRIVMPSEKDQQCHIKATTLTLKEKASLVDTLCTDHGSTTVKRDNHHFLRLHNGELSGRGVQAEVCANEADSVLAWVPYHTVLKNYAAELNPKERLTYIAKATNVEREKTELCHFRHTDLVNAVSDNLFTCVVMIFGDNFYGLEDNINVLVELQPLMYQLRNITYLPWRNVTNSYKMHLGDSVLRNPSGERKPIYGSLNYAFVEKILVNMSSVYQDKSLARLPLLFEHRSSVLELDADGVGGLDVAEKAYFGRSMDPRSEVRVQVIGQWVDQHREFGADIYEYYGHGLRRFKQPLLGARLTFVRIDNTEPVFMAPESSNLAKASLFREQKAGQLKEDPSGNFTEWENAQEEADSDGYYGWFVVTSLLLALVVILGIYLVVRTHSRRHKQRQRYEVANTNVAPPA</sequence>
<evidence type="ECO:0000313" key="3">
    <source>
        <dbReference type="Proteomes" id="UP001652628"/>
    </source>
</evidence>
<proteinExistence type="predicted"/>
<keyword evidence="3" id="KW-1185">Reference proteome</keyword>
<organism evidence="3 4">
    <name type="scientific">Drosophila suzukii</name>
    <name type="common">Spotted-wing drosophila fruit fly</name>
    <dbReference type="NCBI Taxonomy" id="28584"/>
    <lineage>
        <taxon>Eukaryota</taxon>
        <taxon>Metazoa</taxon>
        <taxon>Ecdysozoa</taxon>
        <taxon>Arthropoda</taxon>
        <taxon>Hexapoda</taxon>
        <taxon>Insecta</taxon>
        <taxon>Pterygota</taxon>
        <taxon>Neoptera</taxon>
        <taxon>Endopterygota</taxon>
        <taxon>Diptera</taxon>
        <taxon>Brachycera</taxon>
        <taxon>Muscomorpha</taxon>
        <taxon>Ephydroidea</taxon>
        <taxon>Drosophilidae</taxon>
        <taxon>Drosophila</taxon>
        <taxon>Sophophora</taxon>
    </lineage>
</organism>
<keyword evidence="2" id="KW-0732">Signal</keyword>
<feature type="transmembrane region" description="Helical" evidence="1">
    <location>
        <begin position="397"/>
        <end position="420"/>
    </location>
</feature>